<dbReference type="EMBL" id="BMKA01000005">
    <property type="protein sequence ID" value="GGA28492.1"/>
    <property type="molecule type" value="Genomic_DNA"/>
</dbReference>
<protein>
    <submittedName>
        <fullName evidence="3">Oxidoreductase</fullName>
    </submittedName>
</protein>
<reference evidence="3" key="1">
    <citation type="journal article" date="2014" name="Int. J. Syst. Evol. Microbiol.">
        <title>Complete genome sequence of Corynebacterium casei LMG S-19264T (=DSM 44701T), isolated from a smear-ripened cheese.</title>
        <authorList>
            <consortium name="US DOE Joint Genome Institute (JGI-PGF)"/>
            <person name="Walter F."/>
            <person name="Albersmeier A."/>
            <person name="Kalinowski J."/>
            <person name="Ruckert C."/>
        </authorList>
    </citation>
    <scope>NUCLEOTIDE SEQUENCE</scope>
    <source>
        <strain evidence="3">CGMCC 1.15880</strain>
    </source>
</reference>
<reference evidence="3" key="2">
    <citation type="submission" date="2020-09" db="EMBL/GenBank/DDBJ databases">
        <authorList>
            <person name="Sun Q."/>
            <person name="Zhou Y."/>
        </authorList>
    </citation>
    <scope>NUCLEOTIDE SEQUENCE</scope>
    <source>
        <strain evidence="3">CGMCC 1.15880</strain>
    </source>
</reference>
<name>A0A916R553_9RHOB</name>
<evidence type="ECO:0000313" key="3">
    <source>
        <dbReference type="EMBL" id="GGA28492.1"/>
    </source>
</evidence>
<comment type="caution">
    <text evidence="3">The sequence shown here is derived from an EMBL/GenBank/DDBJ whole genome shotgun (WGS) entry which is preliminary data.</text>
</comment>
<evidence type="ECO:0000259" key="2">
    <source>
        <dbReference type="Pfam" id="PF00174"/>
    </source>
</evidence>
<feature type="chain" id="PRO_5037527051" evidence="1">
    <location>
        <begin position="28"/>
        <end position="174"/>
    </location>
</feature>
<dbReference type="InterPro" id="IPR036374">
    <property type="entry name" value="OxRdtase_Mopterin-bd_sf"/>
</dbReference>
<dbReference type="RefSeq" id="WP_229678597.1">
    <property type="nucleotide sequence ID" value="NZ_BMKA01000005.1"/>
</dbReference>
<proteinExistence type="predicted"/>
<sequence>MKKPSILTTTIAAIMCAQISFASAALAEAPIAAPSGDVVLTVKGEIGNTNASDAAAFDLEMIHALEATEYKTETIWTEGEQVFKGVLLSTLLEALGSDGSEISAIAANDYSVSIPLNDETFEGALVAYELNGKQMSRREKGPLWIVYPYDSDEKYRSETVYSRSIWQLDRITVK</sequence>
<dbReference type="InterPro" id="IPR000572">
    <property type="entry name" value="OxRdtase_Mopterin-bd_dom"/>
</dbReference>
<dbReference type="Pfam" id="PF00174">
    <property type="entry name" value="Oxidored_molyb"/>
    <property type="match status" value="1"/>
</dbReference>
<dbReference type="SUPFAM" id="SSF56524">
    <property type="entry name" value="Oxidoreductase molybdopterin-binding domain"/>
    <property type="match status" value="1"/>
</dbReference>
<evidence type="ECO:0000256" key="1">
    <source>
        <dbReference type="SAM" id="SignalP"/>
    </source>
</evidence>
<evidence type="ECO:0000313" key="4">
    <source>
        <dbReference type="Proteomes" id="UP000628017"/>
    </source>
</evidence>
<dbReference type="Gene3D" id="3.90.420.10">
    <property type="entry name" value="Oxidoreductase, molybdopterin-binding domain"/>
    <property type="match status" value="1"/>
</dbReference>
<keyword evidence="4" id="KW-1185">Reference proteome</keyword>
<gene>
    <name evidence="3" type="ORF">GCM10011498_32000</name>
</gene>
<feature type="signal peptide" evidence="1">
    <location>
        <begin position="1"/>
        <end position="27"/>
    </location>
</feature>
<keyword evidence="1" id="KW-0732">Signal</keyword>
<dbReference type="AlphaFoldDB" id="A0A916R553"/>
<accession>A0A916R553</accession>
<dbReference type="Proteomes" id="UP000628017">
    <property type="component" value="Unassembled WGS sequence"/>
</dbReference>
<feature type="domain" description="Oxidoreductase molybdopterin-binding" evidence="2">
    <location>
        <begin position="78"/>
        <end position="148"/>
    </location>
</feature>
<organism evidence="3 4">
    <name type="scientific">Neptunicoccus cionae</name>
    <dbReference type="NCBI Taxonomy" id="2035344"/>
    <lineage>
        <taxon>Bacteria</taxon>
        <taxon>Pseudomonadati</taxon>
        <taxon>Pseudomonadota</taxon>
        <taxon>Alphaproteobacteria</taxon>
        <taxon>Rhodobacterales</taxon>
        <taxon>Paracoccaceae</taxon>
        <taxon>Neptunicoccus</taxon>
    </lineage>
</organism>